<sequence>MSSTVHRSIWWFAVGGALLALAAHLDLIRVFGTVLPYRDQWQLTGVELLGPWLDGKLSLHSFFQPLNDHWPVLTRVLSFTLIRLNGQWNNLVSITVNALILTAAILLFLRALLPGISGVSRLVFALLTGVIMALPIAWQNTLWGIQSLPYLQILLSLAYLHLLCTATRIDSRWTLAQVIGILVLFTQHSSILAHVSILPICVWKLWRKDGDARLHLFSSGAALATLCAFFLFFPAIKETAQFRADSVALAVEVTLRQLAFPTGHPGWAFLIWAPWLVYTIDALGRGRLTAPSAFVIAAGLWVGGQAAAIGYGRGAETYTFASRYCDFLALGFIINGAAWLMLIQTGIPHRLKVGWVALGLAWMVVPLKGFWWEATESHAGFNLANRFVENPANVQRVHDYIATRDPAVLSLERGGNLLFTYPPSVQMLLDRPHFRALLPPETGAPEARSDHGRLGGLARSIYQNPLIIALLGFGCLGGGLLSGRSETIAKTMMQDNPSRWTPASLLQLVGAAGLIAAGFWSQWYLPMEFNAMKRAHAVIEPDDAELMFAELSFRRESAGNIDPLLAAGATLSEPDIWRPFTYGTAINGPGGFQGIFASAPIPITDDYLSVLFTGFPCAHGNGLRWKLIPPANGDPAWIGYDGPNPESGWSTWTIDVRSFRNWTASLTFFDGRTDREGWLGTTRPVLTSDPNWADTWRARLRAERAGPAHRVVAVATLTLLSTWLLGGSVLLFKRSRPAA</sequence>
<evidence type="ECO:0000313" key="2">
    <source>
        <dbReference type="EMBL" id="WED67392.1"/>
    </source>
</evidence>
<protein>
    <submittedName>
        <fullName evidence="2">Uncharacterized protein</fullName>
    </submittedName>
</protein>
<feature type="transmembrane region" description="Helical" evidence="1">
    <location>
        <begin position="290"/>
        <end position="312"/>
    </location>
</feature>
<feature type="transmembrane region" description="Helical" evidence="1">
    <location>
        <begin position="505"/>
        <end position="525"/>
    </location>
</feature>
<dbReference type="RefSeq" id="WP_330931546.1">
    <property type="nucleotide sequence ID" value="NZ_CP119075.1"/>
</dbReference>
<gene>
    <name evidence="2" type="ORF">PXH66_11080</name>
</gene>
<accession>A0AAF0I431</accession>
<feature type="transmembrane region" description="Helical" evidence="1">
    <location>
        <begin position="466"/>
        <end position="485"/>
    </location>
</feature>
<keyword evidence="1" id="KW-0472">Membrane</keyword>
<dbReference type="KEGG" id="slom:PXH66_11080"/>
<feature type="transmembrane region" description="Helical" evidence="1">
    <location>
        <begin position="212"/>
        <end position="233"/>
    </location>
</feature>
<name>A0AAF0I431_9BACT</name>
<proteinExistence type="predicted"/>
<dbReference type="Proteomes" id="UP001218638">
    <property type="component" value="Chromosome"/>
</dbReference>
<feature type="transmembrane region" description="Helical" evidence="1">
    <location>
        <begin position="91"/>
        <end position="112"/>
    </location>
</feature>
<feature type="transmembrane region" description="Helical" evidence="1">
    <location>
        <begin position="324"/>
        <end position="347"/>
    </location>
</feature>
<keyword evidence="3" id="KW-1185">Reference proteome</keyword>
<organism evidence="2 3">
    <name type="scientific">Synoicihabitans lomoniglobus</name>
    <dbReference type="NCBI Taxonomy" id="2909285"/>
    <lineage>
        <taxon>Bacteria</taxon>
        <taxon>Pseudomonadati</taxon>
        <taxon>Verrucomicrobiota</taxon>
        <taxon>Opitutia</taxon>
        <taxon>Opitutales</taxon>
        <taxon>Opitutaceae</taxon>
        <taxon>Synoicihabitans</taxon>
    </lineage>
</organism>
<evidence type="ECO:0000313" key="3">
    <source>
        <dbReference type="Proteomes" id="UP001218638"/>
    </source>
</evidence>
<feature type="transmembrane region" description="Helical" evidence="1">
    <location>
        <begin position="150"/>
        <end position="169"/>
    </location>
</feature>
<feature type="transmembrane region" description="Helical" evidence="1">
    <location>
        <begin position="266"/>
        <end position="284"/>
    </location>
</feature>
<feature type="transmembrane region" description="Helical" evidence="1">
    <location>
        <begin position="181"/>
        <end position="206"/>
    </location>
</feature>
<evidence type="ECO:0000256" key="1">
    <source>
        <dbReference type="SAM" id="Phobius"/>
    </source>
</evidence>
<keyword evidence="1" id="KW-1133">Transmembrane helix</keyword>
<dbReference type="AlphaFoldDB" id="A0AAF0I431"/>
<feature type="transmembrane region" description="Helical" evidence="1">
    <location>
        <begin position="353"/>
        <end position="371"/>
    </location>
</feature>
<reference evidence="2" key="1">
    <citation type="submission" date="2023-03" db="EMBL/GenBank/DDBJ databases">
        <title>Lomoglobus Profundus gen. nov., sp. nov., a novel member of the phylum Verrucomicrobia, isolated from deep-marine sediment of South China Sea.</title>
        <authorList>
            <person name="Ahmad T."/>
            <person name="Ishaq S.E."/>
            <person name="Wang F."/>
        </authorList>
    </citation>
    <scope>NUCLEOTIDE SEQUENCE</scope>
    <source>
        <strain evidence="2">LMO-M01</strain>
    </source>
</reference>
<dbReference type="EMBL" id="CP119075">
    <property type="protein sequence ID" value="WED67392.1"/>
    <property type="molecule type" value="Genomic_DNA"/>
</dbReference>
<keyword evidence="1" id="KW-0812">Transmembrane</keyword>
<feature type="transmembrane region" description="Helical" evidence="1">
    <location>
        <begin position="711"/>
        <end position="732"/>
    </location>
</feature>
<feature type="transmembrane region" description="Helical" evidence="1">
    <location>
        <begin position="119"/>
        <end position="138"/>
    </location>
</feature>